<accession>A0A0V0QUR6</accession>
<dbReference type="SFLD" id="SFLDS00003">
    <property type="entry name" value="Haloacid_Dehalogenase"/>
    <property type="match status" value="1"/>
</dbReference>
<gene>
    <name evidence="19" type="ORF">PPERSA_09720</name>
</gene>
<dbReference type="InterPro" id="IPR023299">
    <property type="entry name" value="ATPase_P-typ_cyto_dom_N"/>
</dbReference>
<feature type="compositionally biased region" description="Basic and acidic residues" evidence="16">
    <location>
        <begin position="14"/>
        <end position="26"/>
    </location>
</feature>
<evidence type="ECO:0000256" key="8">
    <source>
        <dbReference type="ARBA" id="ARBA00022967"/>
    </source>
</evidence>
<sequence length="1329" mass="154873">MSTPPKRSFSISVHTKEELQTQNKNEKSPEIFLKQFRQSYIKTHTNNIYKEPSINSDILNPQPLKNFQNQGQPQGESQISGMFFSEKDLQSEHIVERKQSITDKFKNKLNRKIDLENQHERQIDSNTIQKEYPSNKIQTTKYTVYNFLILNLYEQFRRVSNLYFLVMGILEMIPAITTSNGVPVLYLPLFFIIALTAVKDFYEDWKRHKSDQKENNAKFLIAKQRPEIFNIDFMDKKNQDQNQNQENINSQSSIIDNSNDDTNKFYDQKNSSEIHVGNIIKIEKNQQIPADMIILYTSNSDGKCYLETKNLDGETNLKTKMPSLQVSQQYKSEKQCLIKECTLLSEKPNPHIYSYQGLLQFDFKTQIHENQMSFQQAQNQFKQTSISLNSENLLLRGCILKNTKFVVGLVVYTGHETKIFLNSNNPRLLILMNLIPISMMITLDFVRMAQAFLLQQDKNMKSFDNIKPQVQCSMLNEDLGQINCIFSDKTGTLTQNIMNFKCLWVSDDCHFGDQQFYNIEQNSESDISIHIDQKNSINYQQSVKSLQKKDNKNQQKLKNQKIFDDSHFLSPVTNINFQDDEYFNFIQKLQNQQTQQQLKNSENKNVLNFQESLICQAICHSVLIDSETNEYQAAYPDELALINFSKYSGYEFQGVDKNNIATIKAHKLNNNNNYNNENQLNNKISNQNDKINNEDLIKFKINYTLEFNSDRKRMSVICQNQENNQHILYIKGADNVILSRLSQNYQTAHFLEKVNTVLNYYSSEGLRTLLLAKKILSNEEFLNFQAKIQEASAVIGDRDQEMEKIMDEIECDLEFLGITAIEDKLQDEVQETIKSLKEATIGFWILTGDRKETAINIGYSTQVLDQYQKLIDLDYIKFLNLNLEKLEFDLNKNSSSNYSIKSSNLQNSFSIVVEGETIEKIFENQENKLKFSKLTDLVKQVIACRVSPKQKKDVVSLYKESHPSHRVLAIGDGANDVNMINEASVGVGIQGHEGAQASRASDFSIGEFKLLRPLLLFYGREYYRKNSILINYNFYKNVLYLFPQFWFGPYSGFDATNIYDVLIYQGFNAMFCALPIFPYAILDREFSPKFLIKNPLFYLQGLENSVFNFKVFALWFIQGMIHAFIITIFMMQGTTSLSSQDRNNYLTLQGQQIFFTVILVVNFKVLILHHNHYLGSILINLFSSSLYVISLAVVSTWFSNDLYDSFYRIFEDIYYWQCLIVTLAAVNFIDYGIIQYQNLLYVTKISQKLEIFQQQQILQQEQLEIQEEEEIENFIKQSNQNNFDQSHISRKDLVKKQMFDSDIEIQENINLKRPLLDKKTIEKSYISQN</sequence>
<dbReference type="InterPro" id="IPR044492">
    <property type="entry name" value="P_typ_ATPase_HD_dom"/>
</dbReference>
<dbReference type="SFLD" id="SFLDF00027">
    <property type="entry name" value="p-type_atpase"/>
    <property type="match status" value="1"/>
</dbReference>
<evidence type="ECO:0000256" key="3">
    <source>
        <dbReference type="ARBA" id="ARBA00022692"/>
    </source>
</evidence>
<dbReference type="Pfam" id="PF16209">
    <property type="entry name" value="PhoLip_ATPase_N"/>
    <property type="match status" value="1"/>
</dbReference>
<dbReference type="PRINTS" id="PR00119">
    <property type="entry name" value="CATATPASE"/>
</dbReference>
<comment type="catalytic activity">
    <reaction evidence="11 15">
        <text>ATP + H2O + phospholipidSide 1 = ADP + phosphate + phospholipidSide 2.</text>
        <dbReference type="EC" id="7.6.2.1"/>
    </reaction>
</comment>
<dbReference type="Pfam" id="PF13246">
    <property type="entry name" value="Cation_ATPase"/>
    <property type="match status" value="1"/>
</dbReference>
<dbReference type="InterPro" id="IPR036412">
    <property type="entry name" value="HAD-like_sf"/>
</dbReference>
<feature type="transmembrane region" description="Helical" evidence="15">
    <location>
        <begin position="1112"/>
        <end position="1132"/>
    </location>
</feature>
<dbReference type="NCBIfam" id="TIGR01494">
    <property type="entry name" value="ATPase_P-type"/>
    <property type="match status" value="1"/>
</dbReference>
<evidence type="ECO:0000256" key="5">
    <source>
        <dbReference type="ARBA" id="ARBA00022741"/>
    </source>
</evidence>
<feature type="binding site" evidence="13">
    <location>
        <position position="638"/>
    </location>
    <ligand>
        <name>ATP</name>
        <dbReference type="ChEBI" id="CHEBI:30616"/>
    </ligand>
</feature>
<dbReference type="GO" id="GO:0045332">
    <property type="term" value="P:phospholipid translocation"/>
    <property type="evidence" value="ECO:0007669"/>
    <property type="project" value="TreeGrafter"/>
</dbReference>
<feature type="binding site" evidence="13">
    <location>
        <position position="489"/>
    </location>
    <ligand>
        <name>ATP</name>
        <dbReference type="ChEBI" id="CHEBI:30616"/>
    </ligand>
</feature>
<dbReference type="EMBL" id="LDAU01000101">
    <property type="protein sequence ID" value="KRX06108.1"/>
    <property type="molecule type" value="Genomic_DNA"/>
</dbReference>
<evidence type="ECO:0000256" key="4">
    <source>
        <dbReference type="ARBA" id="ARBA00022723"/>
    </source>
</evidence>
<dbReference type="PROSITE" id="PS00154">
    <property type="entry name" value="ATPASE_E1_E2"/>
    <property type="match status" value="1"/>
</dbReference>
<dbReference type="InterPro" id="IPR023214">
    <property type="entry name" value="HAD_sf"/>
</dbReference>
<feature type="binding site" evidence="14">
    <location>
        <position position="972"/>
    </location>
    <ligand>
        <name>Mg(2+)</name>
        <dbReference type="ChEBI" id="CHEBI:18420"/>
    </ligand>
</feature>
<dbReference type="InterPro" id="IPR032631">
    <property type="entry name" value="P-type_ATPase_N"/>
</dbReference>
<feature type="binding site" evidence="13">
    <location>
        <position position="945"/>
    </location>
    <ligand>
        <name>ATP</name>
        <dbReference type="ChEBI" id="CHEBI:30616"/>
    </ligand>
</feature>
<keyword evidence="5 13" id="KW-0547">Nucleotide-binding</keyword>
<name>A0A0V0QUR6_PSEPJ</name>
<feature type="binding site" evidence="14">
    <location>
        <position position="490"/>
    </location>
    <ligand>
        <name>Mg(2+)</name>
        <dbReference type="ChEBI" id="CHEBI:18420"/>
    </ligand>
</feature>
<dbReference type="GO" id="GO:0000287">
    <property type="term" value="F:magnesium ion binding"/>
    <property type="evidence" value="ECO:0007669"/>
    <property type="project" value="UniProtKB-UniRule"/>
</dbReference>
<evidence type="ECO:0000256" key="9">
    <source>
        <dbReference type="ARBA" id="ARBA00022989"/>
    </source>
</evidence>
<dbReference type="SUPFAM" id="SSF81660">
    <property type="entry name" value="Metal cation-transporting ATPase, ATP-binding domain N"/>
    <property type="match status" value="1"/>
</dbReference>
<dbReference type="Gene3D" id="3.40.50.1000">
    <property type="entry name" value="HAD superfamily/HAD-like"/>
    <property type="match status" value="2"/>
</dbReference>
<feature type="binding site" evidence="13">
    <location>
        <position position="976"/>
    </location>
    <ligand>
        <name>ATP</name>
        <dbReference type="ChEBI" id="CHEBI:30616"/>
    </ligand>
</feature>
<feature type="transmembrane region" description="Helical" evidence="15">
    <location>
        <begin position="1062"/>
        <end position="1082"/>
    </location>
</feature>
<dbReference type="Gene3D" id="3.40.1110.10">
    <property type="entry name" value="Calcium-transporting ATPase, cytoplasmic domain N"/>
    <property type="match status" value="2"/>
</dbReference>
<feature type="binding site" evidence="13">
    <location>
        <position position="849"/>
    </location>
    <ligand>
        <name>ATP</name>
        <dbReference type="ChEBI" id="CHEBI:30616"/>
    </ligand>
</feature>
<dbReference type="SFLD" id="SFLDG00002">
    <property type="entry name" value="C1.7:_P-type_atpase_like"/>
    <property type="match status" value="1"/>
</dbReference>
<dbReference type="InParanoid" id="A0A0V0QUR6"/>
<dbReference type="OMA" id="VMVANIF"/>
<feature type="binding site" evidence="13">
    <location>
        <position position="490"/>
    </location>
    <ligand>
        <name>ATP</name>
        <dbReference type="ChEBI" id="CHEBI:30616"/>
    </ligand>
</feature>
<feature type="binding site" evidence="13">
    <location>
        <position position="848"/>
    </location>
    <ligand>
        <name>ATP</name>
        <dbReference type="ChEBI" id="CHEBI:30616"/>
    </ligand>
</feature>
<evidence type="ECO:0000256" key="2">
    <source>
        <dbReference type="ARBA" id="ARBA00008109"/>
    </source>
</evidence>
<dbReference type="PANTHER" id="PTHR24092">
    <property type="entry name" value="PROBABLE PHOSPHOLIPID-TRANSPORTING ATPASE"/>
    <property type="match status" value="1"/>
</dbReference>
<keyword evidence="3 15" id="KW-0812">Transmembrane</keyword>
<keyword evidence="7 14" id="KW-0460">Magnesium</keyword>
<evidence type="ECO:0000313" key="19">
    <source>
        <dbReference type="EMBL" id="KRX06108.1"/>
    </source>
</evidence>
<dbReference type="NCBIfam" id="TIGR01652">
    <property type="entry name" value="ATPase-Plipid"/>
    <property type="match status" value="1"/>
</dbReference>
<dbReference type="GO" id="GO:0005886">
    <property type="term" value="C:plasma membrane"/>
    <property type="evidence" value="ECO:0007669"/>
    <property type="project" value="TreeGrafter"/>
</dbReference>
<feature type="active site" description="4-aspartylphosphate intermediate" evidence="12">
    <location>
        <position position="488"/>
    </location>
</feature>
<feature type="binding site" evidence="13">
    <location>
        <position position="951"/>
    </location>
    <ligand>
        <name>ATP</name>
        <dbReference type="ChEBI" id="CHEBI:30616"/>
    </ligand>
</feature>
<comment type="caution">
    <text evidence="15">Lacks conserved residue(s) required for the propagation of feature annotation.</text>
</comment>
<keyword evidence="20" id="KW-1185">Reference proteome</keyword>
<feature type="binding site" evidence="13">
    <location>
        <position position="707"/>
    </location>
    <ligand>
        <name>ATP</name>
        <dbReference type="ChEBI" id="CHEBI:30616"/>
    </ligand>
</feature>
<evidence type="ECO:0000256" key="11">
    <source>
        <dbReference type="ARBA" id="ARBA00034036"/>
    </source>
</evidence>
<dbReference type="InterPro" id="IPR023298">
    <property type="entry name" value="ATPase_P-typ_TM_dom_sf"/>
</dbReference>
<evidence type="ECO:0000259" key="18">
    <source>
        <dbReference type="Pfam" id="PF16212"/>
    </source>
</evidence>
<reference evidence="19 20" key="1">
    <citation type="journal article" date="2015" name="Sci. Rep.">
        <title>Genome of the facultative scuticociliatosis pathogen Pseudocohnilembus persalinus provides insight into its virulence through horizontal gene transfer.</title>
        <authorList>
            <person name="Xiong J."/>
            <person name="Wang G."/>
            <person name="Cheng J."/>
            <person name="Tian M."/>
            <person name="Pan X."/>
            <person name="Warren A."/>
            <person name="Jiang C."/>
            <person name="Yuan D."/>
            <person name="Miao W."/>
        </authorList>
    </citation>
    <scope>NUCLEOTIDE SEQUENCE [LARGE SCALE GENOMIC DNA]</scope>
    <source>
        <strain evidence="19">36N120E</strain>
    </source>
</reference>
<dbReference type="OrthoDB" id="377733at2759"/>
<keyword evidence="6 13" id="KW-0067">ATP-binding</keyword>
<protein>
    <recommendedName>
        <fullName evidence="15">Phospholipid-transporting ATPase</fullName>
        <ecNumber evidence="15">7.6.2.1</ecNumber>
    </recommendedName>
</protein>
<dbReference type="SUPFAM" id="SSF56784">
    <property type="entry name" value="HAD-like"/>
    <property type="match status" value="1"/>
</dbReference>
<evidence type="ECO:0000313" key="20">
    <source>
        <dbReference type="Proteomes" id="UP000054937"/>
    </source>
</evidence>
<feature type="transmembrane region" description="Helical" evidence="15">
    <location>
        <begin position="1213"/>
        <end position="1234"/>
    </location>
</feature>
<dbReference type="InterPro" id="IPR018303">
    <property type="entry name" value="ATPase_P-typ_P_site"/>
</dbReference>
<feature type="domain" description="P-type ATPase C-terminal" evidence="18">
    <location>
        <begin position="999"/>
        <end position="1241"/>
    </location>
</feature>
<dbReference type="GO" id="GO:0016887">
    <property type="term" value="F:ATP hydrolysis activity"/>
    <property type="evidence" value="ECO:0007669"/>
    <property type="project" value="InterPro"/>
</dbReference>
<dbReference type="InterPro" id="IPR006539">
    <property type="entry name" value="P-type_ATPase_IV"/>
</dbReference>
<feature type="domain" description="P-type ATPase N-terminal" evidence="17">
    <location>
        <begin position="122"/>
        <end position="181"/>
    </location>
</feature>
<comment type="cofactor">
    <cofactor evidence="14">
        <name>Mg(2+)</name>
        <dbReference type="ChEBI" id="CHEBI:18420"/>
    </cofactor>
</comment>
<feature type="compositionally biased region" description="Low complexity" evidence="16">
    <location>
        <begin position="240"/>
        <end position="257"/>
    </location>
</feature>
<dbReference type="Pfam" id="PF16212">
    <property type="entry name" value="PhoLip_ATPase_C"/>
    <property type="match status" value="1"/>
</dbReference>
<comment type="caution">
    <text evidence="19">The sequence shown here is derived from an EMBL/GenBank/DDBJ whole genome shotgun (WGS) entry which is preliminary data.</text>
</comment>
<feature type="region of interest" description="Disordered" evidence="16">
    <location>
        <begin position="239"/>
        <end position="262"/>
    </location>
</feature>
<evidence type="ECO:0000256" key="6">
    <source>
        <dbReference type="ARBA" id="ARBA00022840"/>
    </source>
</evidence>
<dbReference type="GO" id="GO:0140326">
    <property type="term" value="F:ATPase-coupled intramembrane lipid transporter activity"/>
    <property type="evidence" value="ECO:0007669"/>
    <property type="project" value="UniProtKB-EC"/>
</dbReference>
<feature type="transmembrane region" description="Helical" evidence="15">
    <location>
        <begin position="1152"/>
        <end position="1170"/>
    </location>
</feature>
<evidence type="ECO:0000259" key="17">
    <source>
        <dbReference type="Pfam" id="PF16209"/>
    </source>
</evidence>
<dbReference type="Gene3D" id="2.70.150.10">
    <property type="entry name" value="Calcium-transporting ATPase, cytoplasmic transduction domain A"/>
    <property type="match status" value="1"/>
</dbReference>
<feature type="transmembrane region" description="Helical" evidence="15">
    <location>
        <begin position="1177"/>
        <end position="1198"/>
    </location>
</feature>
<evidence type="ECO:0000256" key="1">
    <source>
        <dbReference type="ARBA" id="ARBA00004141"/>
    </source>
</evidence>
<feature type="binding site" evidence="14">
    <location>
        <position position="488"/>
    </location>
    <ligand>
        <name>Mg(2+)</name>
        <dbReference type="ChEBI" id="CHEBI:18420"/>
    </ligand>
</feature>
<evidence type="ECO:0000256" key="15">
    <source>
        <dbReference type="RuleBase" id="RU362033"/>
    </source>
</evidence>
<evidence type="ECO:0000256" key="7">
    <source>
        <dbReference type="ARBA" id="ARBA00022842"/>
    </source>
</evidence>
<keyword evidence="9 15" id="KW-1133">Transmembrane helix</keyword>
<feature type="binding site" evidence="13">
    <location>
        <position position="975"/>
    </location>
    <ligand>
        <name>ATP</name>
        <dbReference type="ChEBI" id="CHEBI:30616"/>
    </ligand>
</feature>
<keyword evidence="10 15" id="KW-0472">Membrane</keyword>
<dbReference type="PANTHER" id="PTHR24092:SF150">
    <property type="entry name" value="PHOSPHOLIPID-TRANSPORTING ATPASE"/>
    <property type="match status" value="1"/>
</dbReference>
<organism evidence="19 20">
    <name type="scientific">Pseudocohnilembus persalinus</name>
    <name type="common">Ciliate</name>
    <dbReference type="NCBI Taxonomy" id="266149"/>
    <lineage>
        <taxon>Eukaryota</taxon>
        <taxon>Sar</taxon>
        <taxon>Alveolata</taxon>
        <taxon>Ciliophora</taxon>
        <taxon>Intramacronucleata</taxon>
        <taxon>Oligohymenophorea</taxon>
        <taxon>Scuticociliatia</taxon>
        <taxon>Philasterida</taxon>
        <taxon>Pseudocohnilembidae</taxon>
        <taxon>Pseudocohnilembus</taxon>
    </lineage>
</organism>
<keyword evidence="4 14" id="KW-0479">Metal-binding</keyword>
<feature type="binding site" evidence="14">
    <location>
        <position position="976"/>
    </location>
    <ligand>
        <name>Mg(2+)</name>
        <dbReference type="ChEBI" id="CHEBI:18420"/>
    </ligand>
</feature>
<dbReference type="InterPro" id="IPR032630">
    <property type="entry name" value="P_typ_ATPase_c"/>
</dbReference>
<feature type="binding site" evidence="13">
    <location>
        <position position="847"/>
    </location>
    <ligand>
        <name>ATP</name>
        <dbReference type="ChEBI" id="CHEBI:30616"/>
    </ligand>
</feature>
<evidence type="ECO:0000256" key="14">
    <source>
        <dbReference type="PIRSR" id="PIRSR606539-3"/>
    </source>
</evidence>
<feature type="binding site" evidence="13">
    <location>
        <position position="767"/>
    </location>
    <ligand>
        <name>ATP</name>
        <dbReference type="ChEBI" id="CHEBI:30616"/>
    </ligand>
</feature>
<keyword evidence="8 15" id="KW-1278">Translocase</keyword>
<dbReference type="SUPFAM" id="SSF81665">
    <property type="entry name" value="Calcium ATPase, transmembrane domain M"/>
    <property type="match status" value="1"/>
</dbReference>
<feature type="binding site" evidence="13">
    <location>
        <position position="488"/>
    </location>
    <ligand>
        <name>ATP</name>
        <dbReference type="ChEBI" id="CHEBI:30616"/>
    </ligand>
</feature>
<evidence type="ECO:0000256" key="12">
    <source>
        <dbReference type="PIRSR" id="PIRSR606539-1"/>
    </source>
</evidence>
<comment type="similarity">
    <text evidence="2 15">Belongs to the cation transport ATPase (P-type) (TC 3.A.3) family. Type IV subfamily.</text>
</comment>
<evidence type="ECO:0000256" key="13">
    <source>
        <dbReference type="PIRSR" id="PIRSR606539-2"/>
    </source>
</evidence>
<feature type="compositionally biased region" description="Polar residues" evidence="16">
    <location>
        <begin position="1"/>
        <end position="13"/>
    </location>
</feature>
<evidence type="ECO:0000256" key="16">
    <source>
        <dbReference type="SAM" id="MobiDB-lite"/>
    </source>
</evidence>
<dbReference type="InterPro" id="IPR001757">
    <property type="entry name" value="P_typ_ATPase"/>
</dbReference>
<dbReference type="GO" id="GO:0005524">
    <property type="term" value="F:ATP binding"/>
    <property type="evidence" value="ECO:0007669"/>
    <property type="project" value="UniProtKB-UniRule"/>
</dbReference>
<proteinExistence type="inferred from homology"/>
<dbReference type="FunFam" id="3.40.50.1000:FF:000014">
    <property type="entry name" value="Phospholipid-transporting ATPase"/>
    <property type="match status" value="1"/>
</dbReference>
<evidence type="ECO:0000256" key="10">
    <source>
        <dbReference type="ARBA" id="ARBA00023136"/>
    </source>
</evidence>
<dbReference type="Proteomes" id="UP000054937">
    <property type="component" value="Unassembled WGS sequence"/>
</dbReference>
<feature type="region of interest" description="Disordered" evidence="16">
    <location>
        <begin position="1"/>
        <end position="26"/>
    </location>
</feature>
<feature type="binding site" evidence="13">
    <location>
        <position position="731"/>
    </location>
    <ligand>
        <name>ATP</name>
        <dbReference type="ChEBI" id="CHEBI:30616"/>
    </ligand>
</feature>
<dbReference type="EC" id="7.6.2.1" evidence="15"/>
<comment type="subcellular location">
    <subcellularLocation>
        <location evidence="1 15">Membrane</location>
        <topology evidence="1 15">Multi-pass membrane protein</topology>
    </subcellularLocation>
</comment>